<dbReference type="AlphaFoldDB" id="A0A2I0IDK9"/>
<evidence type="ECO:0000256" key="1">
    <source>
        <dbReference type="SAM" id="MobiDB-lite"/>
    </source>
</evidence>
<sequence>MAGKQVDLGIKLGRIEGLMRKGEGESSRKTTTTAAPTGGTRGKEISVNAVNPGHPGSQQYSVKFTPTPPATSAYAPPIVQYQPQHPAQPVYYSALPTPFSPSPQQQIVHHYPCNDRFI</sequence>
<comment type="caution">
    <text evidence="2">The sequence shown here is derived from an EMBL/GenBank/DDBJ whole genome shotgun (WGS) entry which is preliminary data.</text>
</comment>
<evidence type="ECO:0000313" key="2">
    <source>
        <dbReference type="EMBL" id="PKI41740.1"/>
    </source>
</evidence>
<gene>
    <name evidence="2" type="ORF">CRG98_037873</name>
</gene>
<dbReference type="Proteomes" id="UP000233551">
    <property type="component" value="Unassembled WGS sequence"/>
</dbReference>
<organism evidence="2 3">
    <name type="scientific">Punica granatum</name>
    <name type="common">Pomegranate</name>
    <dbReference type="NCBI Taxonomy" id="22663"/>
    <lineage>
        <taxon>Eukaryota</taxon>
        <taxon>Viridiplantae</taxon>
        <taxon>Streptophyta</taxon>
        <taxon>Embryophyta</taxon>
        <taxon>Tracheophyta</taxon>
        <taxon>Spermatophyta</taxon>
        <taxon>Magnoliopsida</taxon>
        <taxon>eudicotyledons</taxon>
        <taxon>Gunneridae</taxon>
        <taxon>Pentapetalae</taxon>
        <taxon>rosids</taxon>
        <taxon>malvids</taxon>
        <taxon>Myrtales</taxon>
        <taxon>Lythraceae</taxon>
        <taxon>Punica</taxon>
    </lineage>
</organism>
<dbReference type="EMBL" id="PGOL01003315">
    <property type="protein sequence ID" value="PKI41740.1"/>
    <property type="molecule type" value="Genomic_DNA"/>
</dbReference>
<keyword evidence="3" id="KW-1185">Reference proteome</keyword>
<proteinExistence type="predicted"/>
<name>A0A2I0IDK9_PUNGR</name>
<feature type="compositionally biased region" description="Basic and acidic residues" evidence="1">
    <location>
        <begin position="18"/>
        <end position="28"/>
    </location>
</feature>
<accession>A0A2I0IDK9</accession>
<evidence type="ECO:0000313" key="3">
    <source>
        <dbReference type="Proteomes" id="UP000233551"/>
    </source>
</evidence>
<protein>
    <submittedName>
        <fullName evidence="2">Uncharacterized protein</fullName>
    </submittedName>
</protein>
<reference evidence="2 3" key="1">
    <citation type="submission" date="2017-11" db="EMBL/GenBank/DDBJ databases">
        <title>De-novo sequencing of pomegranate (Punica granatum L.) genome.</title>
        <authorList>
            <person name="Akparov Z."/>
            <person name="Amiraslanov A."/>
            <person name="Hajiyeva S."/>
            <person name="Abbasov M."/>
            <person name="Kaur K."/>
            <person name="Hamwieh A."/>
            <person name="Solovyev V."/>
            <person name="Salamov A."/>
            <person name="Braich B."/>
            <person name="Kosarev P."/>
            <person name="Mahmoud A."/>
            <person name="Hajiyev E."/>
            <person name="Babayeva S."/>
            <person name="Izzatullayeva V."/>
            <person name="Mammadov A."/>
            <person name="Mammadov A."/>
            <person name="Sharifova S."/>
            <person name="Ojaghi J."/>
            <person name="Eynullazada K."/>
            <person name="Bayramov B."/>
            <person name="Abdulazimova A."/>
            <person name="Shahmuradov I."/>
        </authorList>
    </citation>
    <scope>NUCLEOTIDE SEQUENCE [LARGE SCALE GENOMIC DNA]</scope>
    <source>
        <strain evidence="3">cv. AG2017</strain>
        <tissue evidence="2">Leaf</tissue>
    </source>
</reference>
<feature type="region of interest" description="Disordered" evidence="1">
    <location>
        <begin position="18"/>
        <end position="46"/>
    </location>
</feature>